<protein>
    <recommendedName>
        <fullName evidence="2">Activator of Hsp90 ATPase homologue 1/2-like C-terminal domain-containing protein</fullName>
    </recommendedName>
</protein>
<dbReference type="InterPro" id="IPR013538">
    <property type="entry name" value="ASHA1/2-like_C"/>
</dbReference>
<organism evidence="3 4">
    <name type="scientific">Pseudoroseicyclus tamaricis</name>
    <dbReference type="NCBI Taxonomy" id="2705421"/>
    <lineage>
        <taxon>Bacteria</taxon>
        <taxon>Pseudomonadati</taxon>
        <taxon>Pseudomonadota</taxon>
        <taxon>Alphaproteobacteria</taxon>
        <taxon>Rhodobacterales</taxon>
        <taxon>Paracoccaceae</taxon>
        <taxon>Pseudoroseicyclus</taxon>
    </lineage>
</organism>
<dbReference type="InterPro" id="IPR023393">
    <property type="entry name" value="START-like_dom_sf"/>
</dbReference>
<comment type="caution">
    <text evidence="3">The sequence shown here is derived from an EMBL/GenBank/DDBJ whole genome shotgun (WGS) entry which is preliminary data.</text>
</comment>
<evidence type="ECO:0000313" key="3">
    <source>
        <dbReference type="EMBL" id="NDV01017.1"/>
    </source>
</evidence>
<sequence>MTDQPPALSPVETALHVPLRPAEAFRLFTERMEEWWPLATHSLSAGEGDLPLGLTMERHEGGRIVETKPDGTQGTWGRIHEWRPGERLGITWHVGRAEEEATRVEVTFTSTDSGTYIHLVHSGFEVLGAAAATIQASYGTGWPLVLGRYAALVRSKVTA</sequence>
<dbReference type="Proteomes" id="UP000474757">
    <property type="component" value="Unassembled WGS sequence"/>
</dbReference>
<dbReference type="RefSeq" id="WP_163892182.1">
    <property type="nucleotide sequence ID" value="NZ_JAAFYS010000002.1"/>
</dbReference>
<reference evidence="3 4" key="1">
    <citation type="submission" date="2020-02" db="EMBL/GenBank/DDBJ databases">
        <title>Pseudoroseicyclus tamarix, sp. nov., isolated from offshore sediment of a Tamarix chinensis forest.</title>
        <authorList>
            <person name="Gai Y."/>
        </authorList>
    </citation>
    <scope>NUCLEOTIDE SEQUENCE [LARGE SCALE GENOMIC DNA]</scope>
    <source>
        <strain evidence="3 4">CLL3-39</strain>
    </source>
</reference>
<dbReference type="Pfam" id="PF08327">
    <property type="entry name" value="AHSA1"/>
    <property type="match status" value="1"/>
</dbReference>
<dbReference type="SUPFAM" id="SSF55961">
    <property type="entry name" value="Bet v1-like"/>
    <property type="match status" value="1"/>
</dbReference>
<comment type="similarity">
    <text evidence="1">Belongs to the AHA1 family.</text>
</comment>
<dbReference type="Gene3D" id="3.30.530.20">
    <property type="match status" value="1"/>
</dbReference>
<evidence type="ECO:0000256" key="1">
    <source>
        <dbReference type="ARBA" id="ARBA00006817"/>
    </source>
</evidence>
<evidence type="ECO:0000259" key="2">
    <source>
        <dbReference type="Pfam" id="PF08327"/>
    </source>
</evidence>
<evidence type="ECO:0000313" key="4">
    <source>
        <dbReference type="Proteomes" id="UP000474757"/>
    </source>
</evidence>
<name>A0A6B2JR41_9RHOB</name>
<feature type="domain" description="Activator of Hsp90 ATPase homologue 1/2-like C-terminal" evidence="2">
    <location>
        <begin position="21"/>
        <end position="148"/>
    </location>
</feature>
<gene>
    <name evidence="3" type="ORF">GZA08_08555</name>
</gene>
<dbReference type="AlphaFoldDB" id="A0A6B2JR41"/>
<dbReference type="EMBL" id="JAAGAB010000002">
    <property type="protein sequence ID" value="NDV01017.1"/>
    <property type="molecule type" value="Genomic_DNA"/>
</dbReference>
<proteinExistence type="inferred from homology"/>
<accession>A0A6B2JR41</accession>
<keyword evidence="4" id="KW-1185">Reference proteome</keyword>